<dbReference type="EMBL" id="JABFAJ010000011">
    <property type="protein sequence ID" value="NNU27277.1"/>
    <property type="molecule type" value="Genomic_DNA"/>
</dbReference>
<dbReference type="GO" id="GO:0016987">
    <property type="term" value="F:sigma factor activity"/>
    <property type="evidence" value="ECO:0007669"/>
    <property type="project" value="UniProtKB-KW"/>
</dbReference>
<dbReference type="InterPro" id="IPR013324">
    <property type="entry name" value="RNA_pol_sigma_r3/r4-like"/>
</dbReference>
<sequence>MQATVCQYGGAPSALPATEERGTERTIVDDAAARERLTRLWVDHHEQVVRFVARRAAAAIVDDVVSETYLVAWRRVEDVPTAARAWLFGVARTVLSTRVRTQGRWRALGVRLEREPTAQARGADDAAAGRADLRRAWDLLGDADREVLALVAWDGLSAREAAQVLECRPSTFSVRLTRARRRLLAYSEVPRDTATVLRRLQEERP</sequence>
<dbReference type="PANTHER" id="PTHR43133:SF25">
    <property type="entry name" value="RNA POLYMERASE SIGMA FACTOR RFAY-RELATED"/>
    <property type="match status" value="1"/>
</dbReference>
<comment type="similarity">
    <text evidence="1">Belongs to the sigma-70 factor family. ECF subfamily.</text>
</comment>
<evidence type="ECO:0000256" key="2">
    <source>
        <dbReference type="ARBA" id="ARBA00023015"/>
    </source>
</evidence>
<feature type="domain" description="RNA polymerase sigma factor 70 region 4 type 2" evidence="6">
    <location>
        <begin position="133"/>
        <end position="183"/>
    </location>
</feature>
<evidence type="ECO:0000259" key="6">
    <source>
        <dbReference type="Pfam" id="PF08281"/>
    </source>
</evidence>
<keyword evidence="4" id="KW-0804">Transcription</keyword>
<dbReference type="Pfam" id="PF04542">
    <property type="entry name" value="Sigma70_r2"/>
    <property type="match status" value="1"/>
</dbReference>
<name>A0A849K7V8_9MICO</name>
<dbReference type="InterPro" id="IPR013249">
    <property type="entry name" value="RNA_pol_sigma70_r4_t2"/>
</dbReference>
<dbReference type="GO" id="GO:0003677">
    <property type="term" value="F:DNA binding"/>
    <property type="evidence" value="ECO:0007669"/>
    <property type="project" value="InterPro"/>
</dbReference>
<evidence type="ECO:0000256" key="4">
    <source>
        <dbReference type="ARBA" id="ARBA00023163"/>
    </source>
</evidence>
<evidence type="ECO:0000313" key="7">
    <source>
        <dbReference type="EMBL" id="NNU27277.1"/>
    </source>
</evidence>
<dbReference type="Pfam" id="PF08281">
    <property type="entry name" value="Sigma70_r4_2"/>
    <property type="match status" value="1"/>
</dbReference>
<dbReference type="AlphaFoldDB" id="A0A849K7V8"/>
<organism evidence="7 8">
    <name type="scientific">Isoptericola sediminis</name>
    <dbReference type="NCBI Taxonomy" id="2733572"/>
    <lineage>
        <taxon>Bacteria</taxon>
        <taxon>Bacillati</taxon>
        <taxon>Actinomycetota</taxon>
        <taxon>Actinomycetes</taxon>
        <taxon>Micrococcales</taxon>
        <taxon>Promicromonosporaceae</taxon>
        <taxon>Isoptericola</taxon>
    </lineage>
</organism>
<feature type="domain" description="RNA polymerase sigma-70 region 2" evidence="5">
    <location>
        <begin position="43"/>
        <end position="104"/>
    </location>
</feature>
<dbReference type="Gene3D" id="1.10.10.10">
    <property type="entry name" value="Winged helix-like DNA-binding domain superfamily/Winged helix DNA-binding domain"/>
    <property type="match status" value="1"/>
</dbReference>
<evidence type="ECO:0000256" key="1">
    <source>
        <dbReference type="ARBA" id="ARBA00010641"/>
    </source>
</evidence>
<dbReference type="InterPro" id="IPR013325">
    <property type="entry name" value="RNA_pol_sigma_r2"/>
</dbReference>
<dbReference type="Proteomes" id="UP000557204">
    <property type="component" value="Unassembled WGS sequence"/>
</dbReference>
<dbReference type="SUPFAM" id="SSF88659">
    <property type="entry name" value="Sigma3 and sigma4 domains of RNA polymerase sigma factors"/>
    <property type="match status" value="1"/>
</dbReference>
<evidence type="ECO:0000256" key="3">
    <source>
        <dbReference type="ARBA" id="ARBA00023082"/>
    </source>
</evidence>
<evidence type="ECO:0000313" key="8">
    <source>
        <dbReference type="Proteomes" id="UP000557204"/>
    </source>
</evidence>
<keyword evidence="2" id="KW-0805">Transcription regulation</keyword>
<keyword evidence="3" id="KW-0731">Sigma factor</keyword>
<dbReference type="NCBIfam" id="TIGR02937">
    <property type="entry name" value="sigma70-ECF"/>
    <property type="match status" value="1"/>
</dbReference>
<protein>
    <submittedName>
        <fullName evidence="7">Sigma-70 family RNA polymerase sigma factor</fullName>
    </submittedName>
</protein>
<gene>
    <name evidence="7" type="ORF">HLI28_06945</name>
</gene>
<dbReference type="PANTHER" id="PTHR43133">
    <property type="entry name" value="RNA POLYMERASE ECF-TYPE SIGMA FACTO"/>
    <property type="match status" value="1"/>
</dbReference>
<dbReference type="InterPro" id="IPR007627">
    <property type="entry name" value="RNA_pol_sigma70_r2"/>
</dbReference>
<dbReference type="SUPFAM" id="SSF88946">
    <property type="entry name" value="Sigma2 domain of RNA polymerase sigma factors"/>
    <property type="match status" value="1"/>
</dbReference>
<dbReference type="Gene3D" id="1.10.1740.10">
    <property type="match status" value="1"/>
</dbReference>
<dbReference type="InterPro" id="IPR014284">
    <property type="entry name" value="RNA_pol_sigma-70_dom"/>
</dbReference>
<comment type="caution">
    <text evidence="7">The sequence shown here is derived from an EMBL/GenBank/DDBJ whole genome shotgun (WGS) entry which is preliminary data.</text>
</comment>
<dbReference type="RefSeq" id="WP_171246770.1">
    <property type="nucleotide sequence ID" value="NZ_JABFAJ010000011.1"/>
</dbReference>
<dbReference type="InterPro" id="IPR039425">
    <property type="entry name" value="RNA_pol_sigma-70-like"/>
</dbReference>
<proteinExistence type="inferred from homology"/>
<keyword evidence="8" id="KW-1185">Reference proteome</keyword>
<reference evidence="7 8" key="1">
    <citation type="submission" date="2020-05" db="EMBL/GenBank/DDBJ databases">
        <title>Genome sequence of Isoptericola sp. JC619 isolated from Chilika lagoon, India.</title>
        <authorList>
            <person name="Kumar D."/>
            <person name="Appam K."/>
            <person name="Gandham S."/>
            <person name="Uppada J."/>
            <person name="Sasikala C."/>
            <person name="Venkata Ramana C."/>
        </authorList>
    </citation>
    <scope>NUCLEOTIDE SEQUENCE [LARGE SCALE GENOMIC DNA]</scope>
    <source>
        <strain evidence="7 8">JC619</strain>
    </source>
</reference>
<dbReference type="InterPro" id="IPR036388">
    <property type="entry name" value="WH-like_DNA-bd_sf"/>
</dbReference>
<dbReference type="GO" id="GO:0006352">
    <property type="term" value="P:DNA-templated transcription initiation"/>
    <property type="evidence" value="ECO:0007669"/>
    <property type="project" value="InterPro"/>
</dbReference>
<evidence type="ECO:0000259" key="5">
    <source>
        <dbReference type="Pfam" id="PF04542"/>
    </source>
</evidence>
<accession>A0A849K7V8</accession>